<protein>
    <recommendedName>
        <fullName evidence="3">TniB protein</fullName>
    </recommendedName>
</protein>
<comment type="caution">
    <text evidence="1">The sequence shown here is derived from an EMBL/GenBank/DDBJ whole genome shotgun (WGS) entry which is preliminary data.</text>
</comment>
<dbReference type="SUPFAM" id="SSF52540">
    <property type="entry name" value="P-loop containing nucleoside triphosphate hydrolases"/>
    <property type="match status" value="1"/>
</dbReference>
<dbReference type="InterPro" id="IPR027417">
    <property type="entry name" value="P-loop_NTPase"/>
</dbReference>
<reference evidence="2" key="1">
    <citation type="journal article" date="2019" name="bioRxiv">
        <title>Bacterially produced spermidine induces plant systemic susceptibility to pathogens.</title>
        <authorList>
            <person name="Melnyk R.A."/>
            <person name="Beskrovnaya P.A."/>
            <person name="Liu Z."/>
            <person name="Song Y."/>
            <person name="Haney C.H."/>
        </authorList>
    </citation>
    <scope>NUCLEOTIDE SEQUENCE [LARGE SCALE GENOMIC DNA]</scope>
    <source>
        <strain evidence="2">Dha-51</strain>
    </source>
</reference>
<dbReference type="EMBL" id="RRZK01000009">
    <property type="protein sequence ID" value="TDB64720.1"/>
    <property type="molecule type" value="Genomic_DNA"/>
</dbReference>
<accession>A0A4R4KAB2</accession>
<dbReference type="InterPro" id="IPR008868">
    <property type="entry name" value="TniB"/>
</dbReference>
<organism evidence="1 2">
    <name type="scientific">Pseudomonas vancouverensis</name>
    <dbReference type="NCBI Taxonomy" id="95300"/>
    <lineage>
        <taxon>Bacteria</taxon>
        <taxon>Pseudomonadati</taxon>
        <taxon>Pseudomonadota</taxon>
        <taxon>Gammaproteobacteria</taxon>
        <taxon>Pseudomonadales</taxon>
        <taxon>Pseudomonadaceae</taxon>
        <taxon>Pseudomonas</taxon>
    </lineage>
</organism>
<dbReference type="Gene3D" id="3.40.50.300">
    <property type="entry name" value="P-loop containing nucleotide triphosphate hydrolases"/>
    <property type="match status" value="1"/>
</dbReference>
<dbReference type="OrthoDB" id="6672914at2"/>
<sequence>MTKTSLLFIRQLETMMNPITKAKLQHFKELTILHPSYSDALESLHRSIEAADVLGENCGAVLLGDSGTGKSRICQQLTAEFPPARFVKSEDGIQKIMPVVSCLVPNDTTVKSLMARLLREFGAYRPYQNQEALESCLFQTLVSCQTKLLILDEWPHLYRSGTSQAIKNAADFVKVLMDVFQRPVLLVGECETEKIIDLRSALTDRFPYRAYLQPFSLSTPENWNTFSKVLRAYATHLKTEIGFVNTPAFTDEKMVLSFYVATGGNFRGLFNILFAAIMAALNRNDENLLIDDLAAGCNRVKVSLRLTKENPFEMTIGQLKKAITSSRKKK</sequence>
<dbReference type="Pfam" id="PF05621">
    <property type="entry name" value="TniB"/>
    <property type="match status" value="1"/>
</dbReference>
<keyword evidence="2" id="KW-1185">Reference proteome</keyword>
<dbReference type="AlphaFoldDB" id="A0A4R4KAB2"/>
<name>A0A4R4KAB2_PSEVA</name>
<evidence type="ECO:0000313" key="1">
    <source>
        <dbReference type="EMBL" id="TDB64720.1"/>
    </source>
</evidence>
<evidence type="ECO:0008006" key="3">
    <source>
        <dbReference type="Google" id="ProtNLM"/>
    </source>
</evidence>
<dbReference type="Proteomes" id="UP000295254">
    <property type="component" value="Unassembled WGS sequence"/>
</dbReference>
<gene>
    <name evidence="1" type="ORF">EIY72_09880</name>
</gene>
<proteinExistence type="predicted"/>
<evidence type="ECO:0000313" key="2">
    <source>
        <dbReference type="Proteomes" id="UP000295254"/>
    </source>
</evidence>